<keyword evidence="2" id="KW-1185">Reference proteome</keyword>
<dbReference type="EMBL" id="BMVF01000006">
    <property type="protein sequence ID" value="GHD88847.1"/>
    <property type="molecule type" value="Genomic_DNA"/>
</dbReference>
<dbReference type="InterPro" id="IPR021667">
    <property type="entry name" value="HapK"/>
</dbReference>
<reference evidence="1" key="1">
    <citation type="journal article" date="2014" name="Int. J. Syst. Evol. Microbiol.">
        <title>Complete genome sequence of Corynebacterium casei LMG S-19264T (=DSM 44701T), isolated from a smear-ripened cheese.</title>
        <authorList>
            <consortium name="US DOE Joint Genome Institute (JGI-PGF)"/>
            <person name="Walter F."/>
            <person name="Albersmeier A."/>
            <person name="Kalinowski J."/>
            <person name="Ruckert C."/>
        </authorList>
    </citation>
    <scope>NUCLEOTIDE SEQUENCE</scope>
    <source>
        <strain evidence="1">JCM 4654</strain>
    </source>
</reference>
<organism evidence="1 2">
    <name type="scientific">Streptomyces naganishii JCM 4654</name>
    <dbReference type="NCBI Taxonomy" id="1306179"/>
    <lineage>
        <taxon>Bacteria</taxon>
        <taxon>Bacillati</taxon>
        <taxon>Actinomycetota</taxon>
        <taxon>Actinomycetes</taxon>
        <taxon>Kitasatosporales</taxon>
        <taxon>Streptomycetaceae</taxon>
        <taxon>Streptomyces</taxon>
    </lineage>
</organism>
<protein>
    <submittedName>
        <fullName evidence="1">RedY protein</fullName>
    </submittedName>
</protein>
<dbReference type="SUPFAM" id="SSF54909">
    <property type="entry name" value="Dimeric alpha+beta barrel"/>
    <property type="match status" value="1"/>
</dbReference>
<proteinExistence type="predicted"/>
<dbReference type="InterPro" id="IPR011008">
    <property type="entry name" value="Dimeric_a/b-barrel"/>
</dbReference>
<evidence type="ECO:0000313" key="1">
    <source>
        <dbReference type="EMBL" id="GHD88847.1"/>
    </source>
</evidence>
<dbReference type="Gene3D" id="3.30.70.100">
    <property type="match status" value="1"/>
</dbReference>
<accession>A0A919CV30</accession>
<dbReference type="Pfam" id="PF11639">
    <property type="entry name" value="HapK"/>
    <property type="match status" value="1"/>
</dbReference>
<comment type="caution">
    <text evidence="1">The sequence shown here is derived from an EMBL/GenBank/DDBJ whole genome shotgun (WGS) entry which is preliminary data.</text>
</comment>
<reference evidence="1" key="2">
    <citation type="submission" date="2020-09" db="EMBL/GenBank/DDBJ databases">
        <authorList>
            <person name="Sun Q."/>
            <person name="Ohkuma M."/>
        </authorList>
    </citation>
    <scope>NUCLEOTIDE SEQUENCE</scope>
    <source>
        <strain evidence="1">JCM 4654</strain>
    </source>
</reference>
<name>A0A919CV30_9ACTN</name>
<dbReference type="AlphaFoldDB" id="A0A919CV30"/>
<dbReference type="Proteomes" id="UP000608955">
    <property type="component" value="Unassembled WGS sequence"/>
</dbReference>
<dbReference type="RefSeq" id="WP_190177993.1">
    <property type="nucleotide sequence ID" value="NZ_BMVF01000006.1"/>
</dbReference>
<sequence length="115" mass="12686">MDIITHRIRLHDGVDPARFESWVQNVDYATCPLLPSVRAFSVQRVAAATAEAQAPFHYFEVITVSGLDDFAEDMKSEAFQALVTDFESMASVVEEVCGSRIGPGYRASVRMSPDS</sequence>
<evidence type="ECO:0000313" key="2">
    <source>
        <dbReference type="Proteomes" id="UP000608955"/>
    </source>
</evidence>
<gene>
    <name evidence="1" type="ORF">GCM10010508_26560</name>
</gene>